<dbReference type="AlphaFoldDB" id="A0A4R2T8M7"/>
<keyword evidence="4 5" id="KW-0472">Membrane</keyword>
<name>A0A4R2T8M7_9PAST</name>
<dbReference type="PROSITE" id="PS00668">
    <property type="entry name" value="COMPLEX1_ND1_2"/>
    <property type="match status" value="1"/>
</dbReference>
<organism evidence="6 7">
    <name type="scientific">Cricetibacter osteomyelitidis</name>
    <dbReference type="NCBI Taxonomy" id="1521931"/>
    <lineage>
        <taxon>Bacteria</taxon>
        <taxon>Pseudomonadati</taxon>
        <taxon>Pseudomonadota</taxon>
        <taxon>Gammaproteobacteria</taxon>
        <taxon>Pasteurellales</taxon>
        <taxon>Pasteurellaceae</taxon>
        <taxon>Cricetibacter</taxon>
    </lineage>
</organism>
<dbReference type="PROSITE" id="PS00667">
    <property type="entry name" value="COMPLEX1_ND1_1"/>
    <property type="match status" value="1"/>
</dbReference>
<comment type="caution">
    <text evidence="6">The sequence shown here is derived from an EMBL/GenBank/DDBJ whole genome shotgun (WGS) entry which is preliminary data.</text>
</comment>
<evidence type="ECO:0000256" key="5">
    <source>
        <dbReference type="SAM" id="Phobius"/>
    </source>
</evidence>
<reference evidence="6 7" key="1">
    <citation type="submission" date="2019-03" db="EMBL/GenBank/DDBJ databases">
        <title>Genomic Encyclopedia of Type Strains, Phase IV (KMG-IV): sequencing the most valuable type-strain genomes for metagenomic binning, comparative biology and taxonomic classification.</title>
        <authorList>
            <person name="Goeker M."/>
        </authorList>
    </citation>
    <scope>NUCLEOTIDE SEQUENCE [LARGE SCALE GENOMIC DNA]</scope>
    <source>
        <strain evidence="6 7">DSM 28404</strain>
    </source>
</reference>
<dbReference type="InterPro" id="IPR018086">
    <property type="entry name" value="NADH_UbQ_OxRdtase_su1_CS"/>
</dbReference>
<dbReference type="GO" id="GO:0005886">
    <property type="term" value="C:plasma membrane"/>
    <property type="evidence" value="ECO:0007669"/>
    <property type="project" value="TreeGrafter"/>
</dbReference>
<feature type="transmembrane region" description="Helical" evidence="5">
    <location>
        <begin position="266"/>
        <end position="289"/>
    </location>
</feature>
<feature type="transmembrane region" description="Helical" evidence="5">
    <location>
        <begin position="185"/>
        <end position="204"/>
    </location>
</feature>
<feature type="transmembrane region" description="Helical" evidence="5">
    <location>
        <begin position="143"/>
        <end position="165"/>
    </location>
</feature>
<keyword evidence="2 5" id="KW-0812">Transmembrane</keyword>
<feature type="transmembrane region" description="Helical" evidence="5">
    <location>
        <begin position="240"/>
        <end position="260"/>
    </location>
</feature>
<dbReference type="Proteomes" id="UP000295763">
    <property type="component" value="Unassembled WGS sequence"/>
</dbReference>
<dbReference type="InterPro" id="IPR001694">
    <property type="entry name" value="NADH_UbQ_OxRdtase_su1/FPO"/>
</dbReference>
<evidence type="ECO:0000256" key="4">
    <source>
        <dbReference type="ARBA" id="ARBA00023136"/>
    </source>
</evidence>
<keyword evidence="7" id="KW-1185">Reference proteome</keyword>
<dbReference type="EMBL" id="SLYB01000002">
    <property type="protein sequence ID" value="TCP97224.1"/>
    <property type="molecule type" value="Genomic_DNA"/>
</dbReference>
<evidence type="ECO:0000256" key="1">
    <source>
        <dbReference type="ARBA" id="ARBA00004141"/>
    </source>
</evidence>
<evidence type="ECO:0000313" key="7">
    <source>
        <dbReference type="Proteomes" id="UP000295763"/>
    </source>
</evidence>
<dbReference type="PANTHER" id="PTHR43359">
    <property type="entry name" value="FORMATE HYDROGENLYASE SUBUNIT 4"/>
    <property type="match status" value="1"/>
</dbReference>
<dbReference type="RefSeq" id="WP_131974838.1">
    <property type="nucleotide sequence ID" value="NZ_SLYB01000002.1"/>
</dbReference>
<protein>
    <submittedName>
        <fullName evidence="6">Hydrogenase-4 component C/hydrogenase-4 component D</fullName>
    </submittedName>
</protein>
<sequence>MITLPSEIATSGGMLLLGIVQALILLALAPLFSGISRFIRARIQSRRGAGILQDYRDIAKLMKRQNILPDNAGIVSKVMPYVLISTVMVIAMALPLFTLASPFGAGGDLITAIYLFALFRFFFSIAGLDSNSSFSSIGASREVTLGVLVEPILMLSLLVIALIAGSTHFGVISTALSGSVVGFGSPLPMATFVAVLACGFAVFIEMGKIPFDLAEAEQELQEGPLTEYSGPSLALIKIGIGLKSVVVASLFVSLLLPFGAAQELTISAVVFGAIWFFIKLLVVFVLACVFENTLSRTRFMLTGRLTIVGFGISVFAFMFYLIGL</sequence>
<dbReference type="PANTHER" id="PTHR43359:SF1">
    <property type="entry name" value="FORMATE HYDROGENLYASE SUBUNIT 4-RELATED"/>
    <property type="match status" value="1"/>
</dbReference>
<comment type="subcellular location">
    <subcellularLocation>
        <location evidence="1">Membrane</location>
        <topology evidence="1">Multi-pass membrane protein</topology>
    </subcellularLocation>
</comment>
<feature type="transmembrane region" description="Helical" evidence="5">
    <location>
        <begin position="78"/>
        <end position="97"/>
    </location>
</feature>
<dbReference type="OrthoDB" id="9778499at2"/>
<proteinExistence type="predicted"/>
<evidence type="ECO:0000313" key="6">
    <source>
        <dbReference type="EMBL" id="TCP97224.1"/>
    </source>
</evidence>
<feature type="transmembrane region" description="Helical" evidence="5">
    <location>
        <begin position="103"/>
        <end position="123"/>
    </location>
</feature>
<gene>
    <name evidence="6" type="ORF">EDC44_10227</name>
</gene>
<dbReference type="Pfam" id="PF00146">
    <property type="entry name" value="NADHdh"/>
    <property type="match status" value="1"/>
</dbReference>
<evidence type="ECO:0000256" key="3">
    <source>
        <dbReference type="ARBA" id="ARBA00022989"/>
    </source>
</evidence>
<dbReference type="InterPro" id="IPR052561">
    <property type="entry name" value="ComplexI_Subunit1"/>
</dbReference>
<keyword evidence="3 5" id="KW-1133">Transmembrane helix</keyword>
<feature type="transmembrane region" description="Helical" evidence="5">
    <location>
        <begin position="301"/>
        <end position="322"/>
    </location>
</feature>
<feature type="transmembrane region" description="Helical" evidence="5">
    <location>
        <begin position="12"/>
        <end position="32"/>
    </location>
</feature>
<accession>A0A4R2T8M7</accession>
<evidence type="ECO:0000256" key="2">
    <source>
        <dbReference type="ARBA" id="ARBA00022692"/>
    </source>
</evidence>